<dbReference type="Proteomes" id="UP000199477">
    <property type="component" value="Unassembled WGS sequence"/>
</dbReference>
<name>A0A1I2J899_9GAMM</name>
<accession>A0A1I2J899</accession>
<sequence>MSWIDRLKSSLGAKDGKVAHKTMDTGSIRYSMPTIAADDIAFVVPTEAAFQGAPQFHEDEWCQIEFLPAGALDELQTTLAAYKVFEQAHRLQHGWSEIFVRKLERTPLIEGADAVRKLADLFGTTPINSPILTTTSRPLGQVDGGFALRPSSDVLLYGLADERGIPALGAMVDGDDMQLSQVFSQLHSSFRLILVDWRQQLALCSVEADGNFGVWRP</sequence>
<protein>
    <submittedName>
        <fullName evidence="1">Uncharacterized protein</fullName>
    </submittedName>
</protein>
<dbReference type="RefSeq" id="WP_026634855.1">
    <property type="nucleotide sequence ID" value="NZ_FONH01000022.1"/>
</dbReference>
<organism evidence="1 2">
    <name type="scientific">Dyella marensis</name>
    <dbReference type="NCBI Taxonomy" id="500610"/>
    <lineage>
        <taxon>Bacteria</taxon>
        <taxon>Pseudomonadati</taxon>
        <taxon>Pseudomonadota</taxon>
        <taxon>Gammaproteobacteria</taxon>
        <taxon>Lysobacterales</taxon>
        <taxon>Rhodanobacteraceae</taxon>
        <taxon>Dyella</taxon>
    </lineage>
</organism>
<gene>
    <name evidence="1" type="ORF">SAMN02799615_03892</name>
</gene>
<evidence type="ECO:0000313" key="1">
    <source>
        <dbReference type="EMBL" id="SFF50754.1"/>
    </source>
</evidence>
<keyword evidence="2" id="KW-1185">Reference proteome</keyword>
<dbReference type="AlphaFoldDB" id="A0A1I2J899"/>
<evidence type="ECO:0000313" key="2">
    <source>
        <dbReference type="Proteomes" id="UP000199477"/>
    </source>
</evidence>
<reference evidence="2" key="1">
    <citation type="submission" date="2016-10" db="EMBL/GenBank/DDBJ databases">
        <authorList>
            <person name="Varghese N."/>
            <person name="Submissions S."/>
        </authorList>
    </citation>
    <scope>NUCLEOTIDE SEQUENCE [LARGE SCALE GENOMIC DNA]</scope>
    <source>
        <strain evidence="2">UNC178MFTsu3.1</strain>
    </source>
</reference>
<proteinExistence type="predicted"/>
<dbReference type="EMBL" id="FONH01000022">
    <property type="protein sequence ID" value="SFF50754.1"/>
    <property type="molecule type" value="Genomic_DNA"/>
</dbReference>